<feature type="non-terminal residue" evidence="1">
    <location>
        <position position="1"/>
    </location>
</feature>
<organism evidence="1 2">
    <name type="scientific">Pseudoalteromonas citrea</name>
    <dbReference type="NCBI Taxonomy" id="43655"/>
    <lineage>
        <taxon>Bacteria</taxon>
        <taxon>Pseudomonadati</taxon>
        <taxon>Pseudomonadota</taxon>
        <taxon>Gammaproteobacteria</taxon>
        <taxon>Alteromonadales</taxon>
        <taxon>Pseudoalteromonadaceae</taxon>
        <taxon>Pseudoalteromonas</taxon>
    </lineage>
</organism>
<dbReference type="EMBL" id="PNCK01000259">
    <property type="protein sequence ID" value="TMP34440.1"/>
    <property type="molecule type" value="Genomic_DNA"/>
</dbReference>
<evidence type="ECO:0000313" key="1">
    <source>
        <dbReference type="EMBL" id="TMP34440.1"/>
    </source>
</evidence>
<sequence length="94" mass="10865">SSSLFFTAEAEAENTETRGNIQNIQNIPFSHKKYMLLAKYHTKKLFTTETKTNGYHTLHYHHSNFTTILPSVSLFLPFSVTEIRFRDPKGKSMP</sequence>
<reference evidence="2" key="1">
    <citation type="submission" date="2019-06" db="EMBL/GenBank/DDBJ databases">
        <title>Co-occurence of chitin degradation, pigmentation and bioactivity in marine Pseudoalteromonas.</title>
        <authorList>
            <person name="Sonnenschein E.C."/>
            <person name="Bech P.K."/>
        </authorList>
    </citation>
    <scope>NUCLEOTIDE SEQUENCE [LARGE SCALE GENOMIC DNA]</scope>
    <source>
        <strain evidence="2">S2233</strain>
    </source>
</reference>
<gene>
    <name evidence="1" type="ORF">CWB97_23055</name>
</gene>
<proteinExistence type="predicted"/>
<accession>A0ABY2W384</accession>
<evidence type="ECO:0000313" key="2">
    <source>
        <dbReference type="Proteomes" id="UP000305730"/>
    </source>
</evidence>
<protein>
    <submittedName>
        <fullName evidence="1">Uncharacterized protein</fullName>
    </submittedName>
</protein>
<keyword evidence="2" id="KW-1185">Reference proteome</keyword>
<name>A0ABY2W384_9GAMM</name>
<dbReference type="Proteomes" id="UP000305730">
    <property type="component" value="Unassembled WGS sequence"/>
</dbReference>
<comment type="caution">
    <text evidence="1">The sequence shown here is derived from an EMBL/GenBank/DDBJ whole genome shotgun (WGS) entry which is preliminary data.</text>
</comment>